<protein>
    <submittedName>
        <fullName evidence="2">PilZ domain-containing protein</fullName>
    </submittedName>
</protein>
<sequence>MPSIEALHEREQSGEPVLVVDFDNLCCVEATVENVSEWGCRLSGPDMGELRKNIGIRVPGILRLIRGQVTAVKGELASIIFPKIEEKLSDKRRERRNTVKIPVTISDREGVTEIKGTIIDAGPNGCKVLAKDLTSLPEEVVLHIKKFEKPVLGEFAWRNSTSAGLRLVWEDGEMPSE</sequence>
<accession>A0A939EJL5</accession>
<keyword evidence="3" id="KW-1185">Reference proteome</keyword>
<evidence type="ECO:0000259" key="1">
    <source>
        <dbReference type="Pfam" id="PF07238"/>
    </source>
</evidence>
<feature type="domain" description="PilZ" evidence="1">
    <location>
        <begin position="90"/>
        <end position="163"/>
    </location>
</feature>
<dbReference type="RefSeq" id="WP_206937106.1">
    <property type="nucleotide sequence ID" value="NZ_JAFLNF010000001.1"/>
</dbReference>
<dbReference type="GO" id="GO:0035438">
    <property type="term" value="F:cyclic-di-GMP binding"/>
    <property type="evidence" value="ECO:0007669"/>
    <property type="project" value="InterPro"/>
</dbReference>
<comment type="caution">
    <text evidence="2">The sequence shown here is derived from an EMBL/GenBank/DDBJ whole genome shotgun (WGS) entry which is preliminary data.</text>
</comment>
<name>A0A939EJL5_9HYPH</name>
<evidence type="ECO:0000313" key="3">
    <source>
        <dbReference type="Proteomes" id="UP000664779"/>
    </source>
</evidence>
<dbReference type="EMBL" id="JAFLNF010000001">
    <property type="protein sequence ID" value="MBO0343617.1"/>
    <property type="molecule type" value="Genomic_DNA"/>
</dbReference>
<proteinExistence type="predicted"/>
<dbReference type="InterPro" id="IPR009875">
    <property type="entry name" value="PilZ_domain"/>
</dbReference>
<dbReference type="Proteomes" id="UP000664779">
    <property type="component" value="Unassembled WGS sequence"/>
</dbReference>
<gene>
    <name evidence="2" type="ORF">J0X15_00150</name>
</gene>
<organism evidence="2 3">
    <name type="scientific">Roseibium limicola</name>
    <dbReference type="NCBI Taxonomy" id="2816037"/>
    <lineage>
        <taxon>Bacteria</taxon>
        <taxon>Pseudomonadati</taxon>
        <taxon>Pseudomonadota</taxon>
        <taxon>Alphaproteobacteria</taxon>
        <taxon>Hyphomicrobiales</taxon>
        <taxon>Stappiaceae</taxon>
        <taxon>Roseibium</taxon>
    </lineage>
</organism>
<dbReference type="Pfam" id="PF07238">
    <property type="entry name" value="PilZ"/>
    <property type="match status" value="1"/>
</dbReference>
<dbReference type="AlphaFoldDB" id="A0A939EJL5"/>
<reference evidence="2" key="1">
    <citation type="submission" date="2021-03" db="EMBL/GenBank/DDBJ databases">
        <title>Roseibium sp. CAU 1637 isolated from Incheon.</title>
        <authorList>
            <person name="Kim W."/>
        </authorList>
    </citation>
    <scope>NUCLEOTIDE SEQUENCE</scope>
    <source>
        <strain evidence="2">CAU 1637</strain>
    </source>
</reference>
<evidence type="ECO:0000313" key="2">
    <source>
        <dbReference type="EMBL" id="MBO0343617.1"/>
    </source>
</evidence>